<dbReference type="AlphaFoldDB" id="A0A1D3K8F4"/>
<organism evidence="1 2">
    <name type="scientific">Pseudomonas veronii 1YdBTEX2</name>
    <dbReference type="NCBI Taxonomy" id="1295141"/>
    <lineage>
        <taxon>Bacteria</taxon>
        <taxon>Pseudomonadati</taxon>
        <taxon>Pseudomonadota</taxon>
        <taxon>Gammaproteobacteria</taxon>
        <taxon>Pseudomonadales</taxon>
        <taxon>Pseudomonadaceae</taxon>
        <taxon>Pseudomonas</taxon>
    </lineage>
</organism>
<dbReference type="Proteomes" id="UP000245431">
    <property type="component" value="Chromosome PVE_r2"/>
</dbReference>
<evidence type="ECO:0008006" key="3">
    <source>
        <dbReference type="Google" id="ProtNLM"/>
    </source>
</evidence>
<sequence>MTAYAPVPPAQPQALSGFVQIYLEELDGPALDWAVAQAAGIKVQIESPQHQNLARAYRVTSRGLIPFRPSTDWAHAGPLLREYQVALNPEAHYGDEGTETSERWIANIYYSGGDQYTTEPARNELVALCRAVVVTKFGDWVSVPVELSVAPEPAYPRTDAAVL</sequence>
<evidence type="ECO:0000313" key="1">
    <source>
        <dbReference type="EMBL" id="SBW84606.1"/>
    </source>
</evidence>
<protein>
    <recommendedName>
        <fullName evidence="3">DUF2591 domain-containing protein</fullName>
    </recommendedName>
</protein>
<gene>
    <name evidence="1" type="ORF">PVE_R2G0580</name>
</gene>
<dbReference type="Pfam" id="PF10765">
    <property type="entry name" value="Phage_P22_NinX"/>
    <property type="match status" value="1"/>
</dbReference>
<accession>A0A1D3K8F4</accession>
<proteinExistence type="predicted"/>
<dbReference type="InterPro" id="IPR019701">
    <property type="entry name" value="Phage_P22_NinX"/>
</dbReference>
<dbReference type="EMBL" id="LT599584">
    <property type="protein sequence ID" value="SBW84606.1"/>
    <property type="molecule type" value="Genomic_DNA"/>
</dbReference>
<name>A0A1D3K8F4_PSEVE</name>
<evidence type="ECO:0000313" key="2">
    <source>
        <dbReference type="Proteomes" id="UP000245431"/>
    </source>
</evidence>
<reference evidence="2" key="1">
    <citation type="submission" date="2016-07" db="EMBL/GenBank/DDBJ databases">
        <authorList>
            <person name="Florea S."/>
            <person name="Webb J.S."/>
            <person name="Jaromczyk J."/>
            <person name="Schardl C.L."/>
        </authorList>
    </citation>
    <scope>NUCLEOTIDE SEQUENCE [LARGE SCALE GENOMIC DNA]</scope>
    <source>
        <strain evidence="2">1YdBTEX2</strain>
    </source>
</reference>